<dbReference type="EMBL" id="BGPR01004080">
    <property type="protein sequence ID" value="GBM95680.1"/>
    <property type="molecule type" value="Genomic_DNA"/>
</dbReference>
<gene>
    <name evidence="1" type="ORF">AVEN_40186_1</name>
</gene>
<evidence type="ECO:0000313" key="2">
    <source>
        <dbReference type="Proteomes" id="UP000499080"/>
    </source>
</evidence>
<comment type="caution">
    <text evidence="1">The sequence shown here is derived from an EMBL/GenBank/DDBJ whole genome shotgun (WGS) entry which is preliminary data.</text>
</comment>
<organism evidence="1 2">
    <name type="scientific">Araneus ventricosus</name>
    <name type="common">Orbweaver spider</name>
    <name type="synonym">Epeira ventricosa</name>
    <dbReference type="NCBI Taxonomy" id="182803"/>
    <lineage>
        <taxon>Eukaryota</taxon>
        <taxon>Metazoa</taxon>
        <taxon>Ecdysozoa</taxon>
        <taxon>Arthropoda</taxon>
        <taxon>Chelicerata</taxon>
        <taxon>Arachnida</taxon>
        <taxon>Araneae</taxon>
        <taxon>Araneomorphae</taxon>
        <taxon>Entelegynae</taxon>
        <taxon>Araneoidea</taxon>
        <taxon>Araneidae</taxon>
        <taxon>Araneus</taxon>
    </lineage>
</organism>
<reference evidence="1 2" key="1">
    <citation type="journal article" date="2019" name="Sci. Rep.">
        <title>Orb-weaving spider Araneus ventricosus genome elucidates the spidroin gene catalogue.</title>
        <authorList>
            <person name="Kono N."/>
            <person name="Nakamura H."/>
            <person name="Ohtoshi R."/>
            <person name="Moran D.A.P."/>
            <person name="Shinohara A."/>
            <person name="Yoshida Y."/>
            <person name="Fujiwara M."/>
            <person name="Mori M."/>
            <person name="Tomita M."/>
            <person name="Arakawa K."/>
        </authorList>
    </citation>
    <scope>NUCLEOTIDE SEQUENCE [LARGE SCALE GENOMIC DNA]</scope>
</reference>
<name>A0A4Y2K021_ARAVE</name>
<accession>A0A4Y2K021</accession>
<dbReference type="AlphaFoldDB" id="A0A4Y2K021"/>
<keyword evidence="2" id="KW-1185">Reference proteome</keyword>
<evidence type="ECO:0000313" key="1">
    <source>
        <dbReference type="EMBL" id="GBM95680.1"/>
    </source>
</evidence>
<protein>
    <submittedName>
        <fullName evidence="1">Uncharacterized protein</fullName>
    </submittedName>
</protein>
<proteinExistence type="predicted"/>
<dbReference type="Proteomes" id="UP000499080">
    <property type="component" value="Unassembled WGS sequence"/>
</dbReference>
<sequence length="127" mass="14857">MLPRLFWLLFPEQQKSISSKNQFHLFLSNAQGLTRQNGIPFHKASIVLDQHPSFSYRYSHKGKFFSLIVPSQTPWRCCHSTLLLDRICNPRLVSYKINTIPINYRIVSIHSIDEEKNKYSPDPMPVL</sequence>